<evidence type="ECO:0000313" key="1">
    <source>
        <dbReference type="EMBL" id="JAH93281.1"/>
    </source>
</evidence>
<sequence>MYTKDSSDKYHKRFFEHLKASEESTTLPYSNSSQKTKLTVQINVLHGQTYLNFNLKTALHL</sequence>
<name>A0A0E9WSP7_ANGAN</name>
<reference evidence="1" key="1">
    <citation type="submission" date="2014-11" db="EMBL/GenBank/DDBJ databases">
        <authorList>
            <person name="Amaro Gonzalez C."/>
        </authorList>
    </citation>
    <scope>NUCLEOTIDE SEQUENCE</scope>
</reference>
<organism evidence="1">
    <name type="scientific">Anguilla anguilla</name>
    <name type="common">European freshwater eel</name>
    <name type="synonym">Muraena anguilla</name>
    <dbReference type="NCBI Taxonomy" id="7936"/>
    <lineage>
        <taxon>Eukaryota</taxon>
        <taxon>Metazoa</taxon>
        <taxon>Chordata</taxon>
        <taxon>Craniata</taxon>
        <taxon>Vertebrata</taxon>
        <taxon>Euteleostomi</taxon>
        <taxon>Actinopterygii</taxon>
        <taxon>Neopterygii</taxon>
        <taxon>Teleostei</taxon>
        <taxon>Anguilliformes</taxon>
        <taxon>Anguillidae</taxon>
        <taxon>Anguilla</taxon>
    </lineage>
</organism>
<reference evidence="1" key="2">
    <citation type="journal article" date="2015" name="Fish Shellfish Immunol.">
        <title>Early steps in the European eel (Anguilla anguilla)-Vibrio vulnificus interaction in the gills: Role of the RtxA13 toxin.</title>
        <authorList>
            <person name="Callol A."/>
            <person name="Pajuelo D."/>
            <person name="Ebbesson L."/>
            <person name="Teles M."/>
            <person name="MacKenzie S."/>
            <person name="Amaro C."/>
        </authorList>
    </citation>
    <scope>NUCLEOTIDE SEQUENCE</scope>
</reference>
<dbReference type="EMBL" id="GBXM01015296">
    <property type="protein sequence ID" value="JAH93281.1"/>
    <property type="molecule type" value="Transcribed_RNA"/>
</dbReference>
<protein>
    <submittedName>
        <fullName evidence="1">Uncharacterized protein</fullName>
    </submittedName>
</protein>
<proteinExistence type="predicted"/>
<dbReference type="AlphaFoldDB" id="A0A0E9WSP7"/>
<accession>A0A0E9WSP7</accession>